<keyword evidence="10 15" id="KW-0067">ATP-binding</keyword>
<comment type="subcellular location">
    <subcellularLocation>
        <location evidence="15">Cell membrane</location>
        <topology evidence="15">Peripheral membrane protein</topology>
        <orientation evidence="15">Cytoplasmic side</orientation>
    </subcellularLocation>
    <subcellularLocation>
        <location evidence="15">Cytoplasm</location>
    </subcellularLocation>
    <text evidence="15">Distribution is 50-50.</text>
</comment>
<dbReference type="SMART" id="SM00957">
    <property type="entry name" value="SecA_DEAD"/>
    <property type="match status" value="1"/>
</dbReference>
<feature type="binding site" evidence="15">
    <location>
        <position position="87"/>
    </location>
    <ligand>
        <name>ATP</name>
        <dbReference type="ChEBI" id="CHEBI:30616"/>
    </ligand>
</feature>
<comment type="caution">
    <text evidence="21">The sequence shown here is derived from an EMBL/GenBank/DDBJ whole genome shotgun (WGS) entry which is preliminary data.</text>
</comment>
<dbReference type="NCBIfam" id="TIGR00963">
    <property type="entry name" value="secA"/>
    <property type="match status" value="1"/>
</dbReference>
<dbReference type="InterPro" id="IPR011130">
    <property type="entry name" value="SecA_preprotein_X-link_dom"/>
</dbReference>
<dbReference type="EMBL" id="SACQ01000001">
    <property type="protein sequence ID" value="RVU32079.1"/>
    <property type="molecule type" value="Genomic_DNA"/>
</dbReference>
<dbReference type="Gene3D" id="1.10.3060.10">
    <property type="entry name" value="Helical scaffold and wing domains of SecA"/>
    <property type="match status" value="1"/>
</dbReference>
<dbReference type="Pfam" id="PF02810">
    <property type="entry name" value="SEC-C"/>
    <property type="match status" value="1"/>
</dbReference>
<evidence type="ECO:0000256" key="10">
    <source>
        <dbReference type="ARBA" id="ARBA00022840"/>
    </source>
</evidence>
<dbReference type="GO" id="GO:0046872">
    <property type="term" value="F:metal ion binding"/>
    <property type="evidence" value="ECO:0007669"/>
    <property type="project" value="UniProtKB-KW"/>
</dbReference>
<dbReference type="InterPro" id="IPR036266">
    <property type="entry name" value="SecA_Wing/Scaffold_sf"/>
</dbReference>
<evidence type="ECO:0000256" key="6">
    <source>
        <dbReference type="ARBA" id="ARBA00022519"/>
    </source>
</evidence>
<organism evidence="21 22">
    <name type="scientific">Neptunomonas marina</name>
    <dbReference type="NCBI Taxonomy" id="1815562"/>
    <lineage>
        <taxon>Bacteria</taxon>
        <taxon>Pseudomonadati</taxon>
        <taxon>Pseudomonadota</taxon>
        <taxon>Gammaproteobacteria</taxon>
        <taxon>Oceanospirillales</taxon>
        <taxon>Oceanospirillaceae</taxon>
        <taxon>Neptunomonas</taxon>
    </lineage>
</organism>
<dbReference type="InterPro" id="IPR027417">
    <property type="entry name" value="P-loop_NTPase"/>
</dbReference>
<dbReference type="Pfam" id="PF07517">
    <property type="entry name" value="SecA_DEAD"/>
    <property type="match status" value="1"/>
</dbReference>
<dbReference type="InterPro" id="IPR020937">
    <property type="entry name" value="SecA_CS"/>
</dbReference>
<evidence type="ECO:0000256" key="1">
    <source>
        <dbReference type="ARBA" id="ARBA00001947"/>
    </source>
</evidence>
<dbReference type="InterPro" id="IPR001650">
    <property type="entry name" value="Helicase_C-like"/>
</dbReference>
<protein>
    <recommendedName>
        <fullName evidence="15 16">Protein translocase subunit SecA</fullName>
        <ecNumber evidence="15">7.4.2.8</ecNumber>
    </recommendedName>
</protein>
<dbReference type="GO" id="GO:0065002">
    <property type="term" value="P:intracellular protein transmembrane transport"/>
    <property type="evidence" value="ECO:0007669"/>
    <property type="project" value="UniProtKB-UniRule"/>
</dbReference>
<keyword evidence="14 15" id="KW-0472">Membrane</keyword>
<evidence type="ECO:0000259" key="20">
    <source>
        <dbReference type="PROSITE" id="PS51196"/>
    </source>
</evidence>
<comment type="similarity">
    <text evidence="2 15 16">Belongs to the SecA family.</text>
</comment>
<keyword evidence="6" id="KW-0997">Cell inner membrane</keyword>
<evidence type="ECO:0000256" key="15">
    <source>
        <dbReference type="HAMAP-Rule" id="MF_01382"/>
    </source>
</evidence>
<evidence type="ECO:0000256" key="4">
    <source>
        <dbReference type="ARBA" id="ARBA00022475"/>
    </source>
</evidence>
<dbReference type="FunFam" id="3.40.50.300:FF:000113">
    <property type="entry name" value="Preprotein translocase subunit SecA"/>
    <property type="match status" value="1"/>
</dbReference>
<dbReference type="Proteomes" id="UP000282818">
    <property type="component" value="Unassembled WGS sequence"/>
</dbReference>
<dbReference type="SUPFAM" id="SSF81886">
    <property type="entry name" value="Helical scaffold and wing domains of SecA"/>
    <property type="match status" value="1"/>
</dbReference>
<feature type="compositionally biased region" description="Basic and acidic residues" evidence="17">
    <location>
        <begin position="845"/>
        <end position="864"/>
    </location>
</feature>
<sequence>MLTSMFKKIFGSKNDRELKRMGKLVKLVNALEEEIEKLSDEELKGKTAEFRARLEEGVALDALLPEAFAVVREASKRTLGLRHFDVQLIGGITLHEGCVAEMRTGEGKTLVGTLPVYLNALSGKGVHVVTVNDYLAKRDAEWMRPLYEALGMSVGIVLSRQDPEVKRQAYAADITYGTNNEFGFDYLRDNMAFSLEEKVQRDFNFAVVDEVDSILIDEARTPLIISGPAEDSSAMYQKINTLIPHLQRFEGEIDPKDTEQVINEHFVVDEKNRTVEMTEAGHQVVEELLAKEGVLEEGESLYAPQNLNLLHHVLAALRAHNLFVKDKDYIVQDGQVVIVDEHTGRIMPGRRWSEGLHQAVEAKEGVSIQQESQTLASTTFQNYFRLYNKLSGMTGTADTEAFELRQIYGLDVIVIPTNRDVARNDLNDIIFLTMEEKYVAIVKEIRDCQERGQPVLVGTASVESSELLSNYLKKEKVAHNVLNAKNHEREATIIAEAGRPGAVTIATNMAGRGTDIMLGGKLELELAALDNPTPEQEAAARADWEERHKKVLEAGGLHIIGTERHESRRIDNQLRGRSGRQGDPGSSRFFLSLEDDLMRIFASERVRTFMQALGMEKGEAIEHKMVTNAIEKAQRKVEGRNFDIRKALLEYDDVANDQRTVIYTQRNELMAADDISETVEAVRAEVVDNAISNYIPPQSLEEQWDVPGLERALEAEFGVQLPVQAWLDEDNSLHEDNLRDKILAEVVSAYQAKEAVVGAPSMRLFEKQVMLQVLDTLWKEHLQTMDHLRQGIHLRGYAQKNPKQEYKRESFELFQNLLENIKRDVVKVLSHVQVQMPEEVEAMEQQRREQAERQQMNFEHKDDSGFAQEGGEEAAPSAGETFTRDGRKVGRNEPCPCGSGKKYKQCCGKLD</sequence>
<evidence type="ECO:0000256" key="7">
    <source>
        <dbReference type="ARBA" id="ARBA00022723"/>
    </source>
</evidence>
<feature type="domain" description="Helicase C-terminal" evidence="19">
    <location>
        <begin position="433"/>
        <end position="638"/>
    </location>
</feature>
<feature type="region of interest" description="Disordered" evidence="17">
    <location>
        <begin position="845"/>
        <end position="911"/>
    </location>
</feature>
<dbReference type="FunFam" id="3.90.1440.10:FF:000001">
    <property type="entry name" value="Preprotein translocase subunit SecA"/>
    <property type="match status" value="1"/>
</dbReference>
<feature type="binding site" evidence="15">
    <location>
        <position position="515"/>
    </location>
    <ligand>
        <name>ATP</name>
        <dbReference type="ChEBI" id="CHEBI:30616"/>
    </ligand>
</feature>
<dbReference type="Pfam" id="PF01043">
    <property type="entry name" value="SecA_PP_bind"/>
    <property type="match status" value="1"/>
</dbReference>
<dbReference type="GO" id="GO:0008564">
    <property type="term" value="F:protein-exporting ATPase activity"/>
    <property type="evidence" value="ECO:0007669"/>
    <property type="project" value="UniProtKB-EC"/>
</dbReference>
<dbReference type="Gene3D" id="3.40.50.300">
    <property type="entry name" value="P-loop containing nucleotide triphosphate hydrolases"/>
    <property type="match status" value="2"/>
</dbReference>
<dbReference type="RefSeq" id="WP_127692248.1">
    <property type="nucleotide sequence ID" value="NZ_SACQ01000001.1"/>
</dbReference>
<comment type="subunit">
    <text evidence="15">Monomer and homodimer. Part of the essential Sec protein translocation apparatus which comprises SecA, SecYEG and auxiliary proteins SecDF-YajC and YidC.</text>
</comment>
<dbReference type="PROSITE" id="PS51196">
    <property type="entry name" value="SECA_MOTOR_DEAD"/>
    <property type="match status" value="1"/>
</dbReference>
<dbReference type="InterPro" id="IPR014001">
    <property type="entry name" value="Helicase_ATP-bd"/>
</dbReference>
<feature type="compositionally biased region" description="Basic and acidic residues" evidence="17">
    <location>
        <begin position="882"/>
        <end position="891"/>
    </location>
</feature>
<dbReference type="SUPFAM" id="SSF52540">
    <property type="entry name" value="P-loop containing nucleoside triphosphate hydrolases"/>
    <property type="match status" value="2"/>
</dbReference>
<dbReference type="FunFam" id="1.10.3060.10:FF:000003">
    <property type="entry name" value="Protein translocase subunit SecA"/>
    <property type="match status" value="1"/>
</dbReference>
<dbReference type="InterPro" id="IPR004027">
    <property type="entry name" value="SEC_C_motif"/>
</dbReference>
<dbReference type="PRINTS" id="PR00906">
    <property type="entry name" value="SECA"/>
</dbReference>
<dbReference type="InterPro" id="IPR011116">
    <property type="entry name" value="SecA_Wing/Scaffold"/>
</dbReference>
<dbReference type="InterPro" id="IPR044722">
    <property type="entry name" value="SecA_SF2_C"/>
</dbReference>
<keyword evidence="9" id="KW-0862">Zinc</keyword>
<evidence type="ECO:0000313" key="22">
    <source>
        <dbReference type="Proteomes" id="UP000282818"/>
    </source>
</evidence>
<dbReference type="PANTHER" id="PTHR30612">
    <property type="entry name" value="SECA INNER MEMBRANE COMPONENT OF SEC PROTEIN SECRETION SYSTEM"/>
    <property type="match status" value="1"/>
</dbReference>
<keyword evidence="5 15" id="KW-0963">Cytoplasm</keyword>
<proteinExistence type="inferred from homology"/>
<gene>
    <name evidence="15 21" type="primary">secA</name>
    <name evidence="21" type="ORF">EOE65_00020</name>
</gene>
<evidence type="ECO:0000256" key="2">
    <source>
        <dbReference type="ARBA" id="ARBA00007650"/>
    </source>
</evidence>
<evidence type="ECO:0000256" key="13">
    <source>
        <dbReference type="ARBA" id="ARBA00023010"/>
    </source>
</evidence>
<keyword evidence="7" id="KW-0479">Metal-binding</keyword>
<evidence type="ECO:0000256" key="8">
    <source>
        <dbReference type="ARBA" id="ARBA00022741"/>
    </source>
</evidence>
<evidence type="ECO:0000256" key="12">
    <source>
        <dbReference type="ARBA" id="ARBA00022967"/>
    </source>
</evidence>
<name>A0A437QCD7_9GAMM</name>
<dbReference type="GO" id="GO:0031522">
    <property type="term" value="C:cell envelope Sec protein transport complex"/>
    <property type="evidence" value="ECO:0007669"/>
    <property type="project" value="TreeGrafter"/>
</dbReference>
<evidence type="ECO:0000256" key="9">
    <source>
        <dbReference type="ARBA" id="ARBA00022833"/>
    </source>
</evidence>
<keyword evidence="8 15" id="KW-0547">Nucleotide-binding</keyword>
<evidence type="ECO:0000259" key="19">
    <source>
        <dbReference type="PROSITE" id="PS51194"/>
    </source>
</evidence>
<dbReference type="Pfam" id="PF07516">
    <property type="entry name" value="SecA_SW"/>
    <property type="match status" value="1"/>
</dbReference>
<keyword evidence="13 15" id="KW-0811">Translocation</keyword>
<dbReference type="EC" id="7.4.2.8" evidence="15"/>
<dbReference type="FunFam" id="3.40.50.300:FF:000334">
    <property type="entry name" value="Protein translocase subunit SecA"/>
    <property type="match status" value="1"/>
</dbReference>
<dbReference type="Pfam" id="PF21090">
    <property type="entry name" value="P-loop_SecA"/>
    <property type="match status" value="1"/>
</dbReference>
<keyword evidence="11 15" id="KW-0653">Protein transport</keyword>
<dbReference type="InterPro" id="IPR000185">
    <property type="entry name" value="SecA"/>
</dbReference>
<evidence type="ECO:0000256" key="16">
    <source>
        <dbReference type="RuleBase" id="RU003874"/>
    </source>
</evidence>
<comment type="function">
    <text evidence="15">Part of the Sec protein translocase complex. Interacts with the SecYEG preprotein conducting channel. Has a central role in coupling the hydrolysis of ATP to the transfer of proteins into and across the cell membrane, serving both as a receptor for the preprotein-SecB complex and as an ATP-driven molecular motor driving the stepwise translocation of polypeptide chains across the membrane.</text>
</comment>
<dbReference type="PROSITE" id="PS01312">
    <property type="entry name" value="SECA"/>
    <property type="match status" value="1"/>
</dbReference>
<dbReference type="GO" id="GO:0017038">
    <property type="term" value="P:protein import"/>
    <property type="evidence" value="ECO:0007669"/>
    <property type="project" value="InterPro"/>
</dbReference>
<evidence type="ECO:0000256" key="3">
    <source>
        <dbReference type="ARBA" id="ARBA00022448"/>
    </source>
</evidence>
<keyword evidence="12 15" id="KW-1278">Translocase</keyword>
<dbReference type="Gene3D" id="3.90.1440.10">
    <property type="entry name" value="SecA, preprotein cross-linking domain"/>
    <property type="match status" value="1"/>
</dbReference>
<keyword evidence="22" id="KW-1185">Reference proteome</keyword>
<dbReference type="PROSITE" id="PS51192">
    <property type="entry name" value="HELICASE_ATP_BIND_1"/>
    <property type="match status" value="1"/>
</dbReference>
<evidence type="ECO:0000256" key="17">
    <source>
        <dbReference type="SAM" id="MobiDB-lite"/>
    </source>
</evidence>
<dbReference type="NCBIfam" id="NF009538">
    <property type="entry name" value="PRK12904.1"/>
    <property type="match status" value="1"/>
</dbReference>
<dbReference type="CDD" id="cd17928">
    <property type="entry name" value="DEXDc_SecA"/>
    <property type="match status" value="1"/>
</dbReference>
<dbReference type="PANTHER" id="PTHR30612:SF0">
    <property type="entry name" value="CHLOROPLAST PROTEIN-TRANSPORTING ATPASE"/>
    <property type="match status" value="1"/>
</dbReference>
<dbReference type="GO" id="GO:0006605">
    <property type="term" value="P:protein targeting"/>
    <property type="evidence" value="ECO:0007669"/>
    <property type="project" value="UniProtKB-UniRule"/>
</dbReference>
<feature type="compositionally biased region" description="Low complexity" evidence="17">
    <location>
        <begin position="867"/>
        <end position="880"/>
    </location>
</feature>
<evidence type="ECO:0000256" key="5">
    <source>
        <dbReference type="ARBA" id="ARBA00022490"/>
    </source>
</evidence>
<comment type="cofactor">
    <cofactor evidence="1">
        <name>Zn(2+)</name>
        <dbReference type="ChEBI" id="CHEBI:29105"/>
    </cofactor>
</comment>
<dbReference type="GO" id="GO:0005524">
    <property type="term" value="F:ATP binding"/>
    <property type="evidence" value="ECO:0007669"/>
    <property type="project" value="UniProtKB-UniRule"/>
</dbReference>
<dbReference type="SUPFAM" id="SSF81767">
    <property type="entry name" value="Pre-protein crosslinking domain of SecA"/>
    <property type="match status" value="1"/>
</dbReference>
<keyword evidence="4 15" id="KW-1003">Cell membrane</keyword>
<dbReference type="InterPro" id="IPR036670">
    <property type="entry name" value="SecA_X-link_sf"/>
</dbReference>
<evidence type="ECO:0000313" key="21">
    <source>
        <dbReference type="EMBL" id="RVU32079.1"/>
    </source>
</evidence>
<dbReference type="InterPro" id="IPR011115">
    <property type="entry name" value="SecA_DEAD"/>
</dbReference>
<comment type="catalytic activity">
    <reaction evidence="15">
        <text>ATP + H2O + cellular proteinSide 1 = ADP + phosphate + cellular proteinSide 2.</text>
        <dbReference type="EC" id="7.4.2.8"/>
    </reaction>
</comment>
<dbReference type="SMART" id="SM00958">
    <property type="entry name" value="SecA_PP_bind"/>
    <property type="match status" value="1"/>
</dbReference>
<evidence type="ECO:0000259" key="18">
    <source>
        <dbReference type="PROSITE" id="PS51192"/>
    </source>
</evidence>
<dbReference type="GO" id="GO:0005886">
    <property type="term" value="C:plasma membrane"/>
    <property type="evidence" value="ECO:0007669"/>
    <property type="project" value="UniProtKB-SubCell"/>
</dbReference>
<dbReference type="InterPro" id="IPR014018">
    <property type="entry name" value="SecA_motor_DEAD"/>
</dbReference>
<dbReference type="HAMAP" id="MF_01382">
    <property type="entry name" value="SecA"/>
    <property type="match status" value="1"/>
</dbReference>
<reference evidence="21 22" key="1">
    <citation type="submission" date="2019-01" db="EMBL/GenBank/DDBJ databases">
        <authorList>
            <person name="Chen W.-M."/>
        </authorList>
    </citation>
    <scope>NUCLEOTIDE SEQUENCE [LARGE SCALE GENOMIC DNA]</scope>
    <source>
        <strain evidence="21 22">HPM-16</strain>
    </source>
</reference>
<dbReference type="AlphaFoldDB" id="A0A437QCD7"/>
<dbReference type="GO" id="GO:0043952">
    <property type="term" value="P:protein transport by the Sec complex"/>
    <property type="evidence" value="ECO:0007669"/>
    <property type="project" value="UniProtKB-ARBA"/>
</dbReference>
<keyword evidence="3 15" id="KW-0813">Transport</keyword>
<evidence type="ECO:0000256" key="11">
    <source>
        <dbReference type="ARBA" id="ARBA00022927"/>
    </source>
</evidence>
<dbReference type="CDD" id="cd18803">
    <property type="entry name" value="SF2_C_secA"/>
    <property type="match status" value="1"/>
</dbReference>
<feature type="binding site" evidence="15">
    <location>
        <begin position="105"/>
        <end position="109"/>
    </location>
    <ligand>
        <name>ATP</name>
        <dbReference type="ChEBI" id="CHEBI:30616"/>
    </ligand>
</feature>
<accession>A0A437QCD7</accession>
<dbReference type="PROSITE" id="PS51194">
    <property type="entry name" value="HELICASE_CTER"/>
    <property type="match status" value="1"/>
</dbReference>
<evidence type="ECO:0000256" key="14">
    <source>
        <dbReference type="ARBA" id="ARBA00023136"/>
    </source>
</evidence>
<dbReference type="GO" id="GO:0005829">
    <property type="term" value="C:cytosol"/>
    <property type="evidence" value="ECO:0007669"/>
    <property type="project" value="TreeGrafter"/>
</dbReference>
<feature type="domain" description="Helicase ATP-binding" evidence="18">
    <location>
        <begin position="89"/>
        <end position="247"/>
    </location>
</feature>
<feature type="domain" description="SecA family profile" evidence="20">
    <location>
        <begin position="3"/>
        <end position="622"/>
    </location>
</feature>